<comment type="subcellular location">
    <subcellularLocation>
        <location evidence="1">Endomembrane system</location>
    </subcellularLocation>
</comment>
<dbReference type="SUPFAM" id="SSF49447">
    <property type="entry name" value="Second domain of Mu2 adaptin subunit (ap50) of ap2 adaptor"/>
    <property type="match status" value="1"/>
</dbReference>
<evidence type="ECO:0000313" key="6">
    <source>
        <dbReference type="EMBL" id="MBW0507955.1"/>
    </source>
</evidence>
<feature type="compositionally biased region" description="Acidic residues" evidence="4">
    <location>
        <begin position="71"/>
        <end position="86"/>
    </location>
</feature>
<dbReference type="Pfam" id="PF00928">
    <property type="entry name" value="Adap_comp_sub"/>
    <property type="match status" value="1"/>
</dbReference>
<proteinExistence type="predicted"/>
<evidence type="ECO:0000256" key="2">
    <source>
        <dbReference type="ARBA" id="ARBA00022448"/>
    </source>
</evidence>
<evidence type="ECO:0000313" key="7">
    <source>
        <dbReference type="Proteomes" id="UP000765509"/>
    </source>
</evidence>
<dbReference type="InterPro" id="IPR050431">
    <property type="entry name" value="Adaptor_comp_med_subunit"/>
</dbReference>
<dbReference type="InterPro" id="IPR011012">
    <property type="entry name" value="Longin-like_dom_sf"/>
</dbReference>
<reference evidence="6" key="1">
    <citation type="submission" date="2021-03" db="EMBL/GenBank/DDBJ databases">
        <title>Draft genome sequence of rust myrtle Austropuccinia psidii MF-1, a brazilian biotype.</title>
        <authorList>
            <person name="Quecine M.C."/>
            <person name="Pachon D.M.R."/>
            <person name="Bonatelli M.L."/>
            <person name="Correr F.H."/>
            <person name="Franceschini L.M."/>
            <person name="Leite T.F."/>
            <person name="Margarido G.R.A."/>
            <person name="Almeida C.A."/>
            <person name="Ferrarezi J.A."/>
            <person name="Labate C.A."/>
        </authorList>
    </citation>
    <scope>NUCLEOTIDE SEQUENCE</scope>
    <source>
        <strain evidence="6">MF-1</strain>
    </source>
</reference>
<accession>A0A9Q3HNE6</accession>
<dbReference type="AlphaFoldDB" id="A0A9Q3HNE6"/>
<feature type="region of interest" description="Disordered" evidence="4">
    <location>
        <begin position="58"/>
        <end position="104"/>
    </location>
</feature>
<gene>
    <name evidence="6" type="ORF">O181_047670</name>
</gene>
<evidence type="ECO:0000256" key="4">
    <source>
        <dbReference type="SAM" id="MobiDB-lite"/>
    </source>
</evidence>
<feature type="domain" description="MHD" evidence="5">
    <location>
        <begin position="295"/>
        <end position="542"/>
    </location>
</feature>
<sequence length="558" mass="63005">MEGLLILNTDGSLILRSRFATSSAYPLTITDTLVHISRTHQLIPPVIYLPLLSPHAFRSNHNRSSSSSESSDLDYEDIDEDEDEENEHEREKNEGSGHSIQQLNSSQTDSLHSSFAAHESWATPHYVNPLNHNSDAAIVPTLQSSQDDLQVPPLPRLQRGAICCNLIKHNLWLACIASSNMEPSIVFEYLHRFLDFLTNKYLTSGISIGPTTIEANFDLVLQLINLTAPTNEAPYGKNWCESGLIEELVPSKEKSLVKLISQAAESFKSKNQIRLRPSIFASPIPWRPVGLEYTKQEILLDFTESVSVLLNQDGKAIRYEVIGVVDVRSRLSGMPDLILRFVDPKKITRVGFHSCVRQARWDAKQVVSFVPPDGQFRLMSYQSTRSPANFPPVIVCPTVTVGKQGGSFSLLISTVAPLVKLKICWHLGLFSNGILSEQTQCRTRDGRRVEPIWEWDDVKKEICWEINGNDLDCCLTGLWTHRTIENQPSHSIKLEFESKPTSPSLIGLKVDKLEFLNSSFQLNHQSDLFNNSHVNNFSLNIRKGVKMKFKEGKYEIRW</sequence>
<protein>
    <recommendedName>
        <fullName evidence="5">MHD domain-containing protein</fullName>
    </recommendedName>
</protein>
<evidence type="ECO:0000256" key="1">
    <source>
        <dbReference type="ARBA" id="ARBA00004308"/>
    </source>
</evidence>
<keyword evidence="2" id="KW-0813">Transport</keyword>
<dbReference type="Gene3D" id="3.30.450.60">
    <property type="match status" value="1"/>
</dbReference>
<dbReference type="PANTHER" id="PTHR10529">
    <property type="entry name" value="AP COMPLEX SUBUNIT MU"/>
    <property type="match status" value="1"/>
</dbReference>
<dbReference type="GO" id="GO:0012505">
    <property type="term" value="C:endomembrane system"/>
    <property type="evidence" value="ECO:0007669"/>
    <property type="project" value="UniProtKB-SubCell"/>
</dbReference>
<keyword evidence="7" id="KW-1185">Reference proteome</keyword>
<name>A0A9Q3HNE6_9BASI</name>
<dbReference type="PROSITE" id="PS51072">
    <property type="entry name" value="MHD"/>
    <property type="match status" value="1"/>
</dbReference>
<comment type="caution">
    <text evidence="6">The sequence shown here is derived from an EMBL/GenBank/DDBJ whole genome shotgun (WGS) entry which is preliminary data.</text>
</comment>
<dbReference type="OrthoDB" id="870at2759"/>
<dbReference type="Proteomes" id="UP000765509">
    <property type="component" value="Unassembled WGS sequence"/>
</dbReference>
<dbReference type="Gene3D" id="2.60.40.1170">
    <property type="entry name" value="Mu homology domain, subdomain B"/>
    <property type="match status" value="2"/>
</dbReference>
<evidence type="ECO:0000259" key="5">
    <source>
        <dbReference type="PROSITE" id="PS51072"/>
    </source>
</evidence>
<dbReference type="InterPro" id="IPR028565">
    <property type="entry name" value="MHD"/>
</dbReference>
<dbReference type="EMBL" id="AVOT02020014">
    <property type="protein sequence ID" value="MBW0507955.1"/>
    <property type="molecule type" value="Genomic_DNA"/>
</dbReference>
<evidence type="ECO:0000256" key="3">
    <source>
        <dbReference type="ARBA" id="ARBA00023136"/>
    </source>
</evidence>
<dbReference type="InterPro" id="IPR036168">
    <property type="entry name" value="AP2_Mu_C_sf"/>
</dbReference>
<dbReference type="SUPFAM" id="SSF64356">
    <property type="entry name" value="SNARE-like"/>
    <property type="match status" value="1"/>
</dbReference>
<keyword evidence="3" id="KW-0472">Membrane</keyword>
<organism evidence="6 7">
    <name type="scientific">Austropuccinia psidii MF-1</name>
    <dbReference type="NCBI Taxonomy" id="1389203"/>
    <lineage>
        <taxon>Eukaryota</taxon>
        <taxon>Fungi</taxon>
        <taxon>Dikarya</taxon>
        <taxon>Basidiomycota</taxon>
        <taxon>Pucciniomycotina</taxon>
        <taxon>Pucciniomycetes</taxon>
        <taxon>Pucciniales</taxon>
        <taxon>Sphaerophragmiaceae</taxon>
        <taxon>Austropuccinia</taxon>
    </lineage>
</organism>